<dbReference type="Gene3D" id="3.40.50.2300">
    <property type="match status" value="1"/>
</dbReference>
<dbReference type="Gene3D" id="1.10.10.10">
    <property type="entry name" value="Winged helix-like DNA-binding domain superfamily/Winged helix DNA-binding domain"/>
    <property type="match status" value="1"/>
</dbReference>
<dbReference type="FunFam" id="1.10.10.10:FF:000005">
    <property type="entry name" value="Two-component system response regulator"/>
    <property type="match status" value="1"/>
</dbReference>
<dbReference type="AlphaFoldDB" id="I9NKR9"/>
<reference evidence="11" key="2">
    <citation type="submission" date="2015-02" db="EMBL/GenBank/DDBJ databases">
        <title>Complete Genome Sequence of Pelosinus fermentans JBW45.</title>
        <authorList>
            <person name="De Leon K.B."/>
            <person name="Utturkar S.M."/>
            <person name="Camilleri L.B."/>
            <person name="Arkin A.P."/>
            <person name="Fields M.W."/>
            <person name="Brown S.D."/>
            <person name="Wall J.D."/>
        </authorList>
    </citation>
    <scope>NUCLEOTIDE SEQUENCE [LARGE SCALE GENOMIC DNA]</scope>
    <source>
        <strain evidence="11">JBW45</strain>
    </source>
</reference>
<dbReference type="InterPro" id="IPR011006">
    <property type="entry name" value="CheY-like_superfamily"/>
</dbReference>
<evidence type="ECO:0000256" key="5">
    <source>
        <dbReference type="ARBA" id="ARBA00023163"/>
    </source>
</evidence>
<feature type="modified residue" description="4-aspartylphosphate" evidence="6">
    <location>
        <position position="56"/>
    </location>
</feature>
<keyword evidence="4 7" id="KW-0238">DNA-binding</keyword>
<dbReference type="InterPro" id="IPR001867">
    <property type="entry name" value="OmpR/PhoB-type_DNA-bd"/>
</dbReference>
<dbReference type="Pfam" id="PF00072">
    <property type="entry name" value="Response_reg"/>
    <property type="match status" value="1"/>
</dbReference>
<dbReference type="HOGENOM" id="CLU_000445_30_1_9"/>
<proteinExistence type="predicted"/>
<dbReference type="GO" id="GO:0032993">
    <property type="term" value="C:protein-DNA complex"/>
    <property type="evidence" value="ECO:0007669"/>
    <property type="project" value="TreeGrafter"/>
</dbReference>
<dbReference type="GO" id="GO:0000976">
    <property type="term" value="F:transcription cis-regulatory region binding"/>
    <property type="evidence" value="ECO:0007669"/>
    <property type="project" value="TreeGrafter"/>
</dbReference>
<dbReference type="Gene3D" id="6.10.250.690">
    <property type="match status" value="1"/>
</dbReference>
<sequence precursor="true">MPTKDTNILIVEDEWKIARFIQMELEHEGFKTVIETNGRQALDRIIQENFDLILLDIMLPEMSGIEVCRRVREISQIPIIMITAKGAIEDRVMGLDIGADDYLTKPFAIQELLARIRAAVRKKNKASKCQILDQGNLRVKNLVLFSKRFEAQVNGQPIELTKKEYGLLEYLVRNKHIVLDREHILQDVWGYEYAGNTNVVDVYIRYLRSKLDEQFGEKYIHTVRGIGYVVKD</sequence>
<evidence type="ECO:0000313" key="10">
    <source>
        <dbReference type="EMBL" id="AJQ28983.1"/>
    </source>
</evidence>
<dbReference type="PROSITE" id="PS51755">
    <property type="entry name" value="OMPR_PHOB"/>
    <property type="match status" value="1"/>
</dbReference>
<dbReference type="InterPro" id="IPR016032">
    <property type="entry name" value="Sig_transdc_resp-reg_C-effctor"/>
</dbReference>
<dbReference type="CDD" id="cd00383">
    <property type="entry name" value="trans_reg_C"/>
    <property type="match status" value="1"/>
</dbReference>
<dbReference type="SUPFAM" id="SSF46894">
    <property type="entry name" value="C-terminal effector domain of the bipartite response regulators"/>
    <property type="match status" value="1"/>
</dbReference>
<evidence type="ECO:0000256" key="7">
    <source>
        <dbReference type="PROSITE-ProRule" id="PRU01091"/>
    </source>
</evidence>
<dbReference type="FunFam" id="3.40.50.2300:FF:000001">
    <property type="entry name" value="DNA-binding response regulator PhoB"/>
    <property type="match status" value="1"/>
</dbReference>
<dbReference type="GO" id="GO:0005829">
    <property type="term" value="C:cytosol"/>
    <property type="evidence" value="ECO:0007669"/>
    <property type="project" value="TreeGrafter"/>
</dbReference>
<keyword evidence="1 6" id="KW-0597">Phosphoprotein</keyword>
<dbReference type="SMART" id="SM00862">
    <property type="entry name" value="Trans_reg_C"/>
    <property type="match status" value="1"/>
</dbReference>
<accession>I9NKR9</accession>
<evidence type="ECO:0000313" key="11">
    <source>
        <dbReference type="Proteomes" id="UP000005361"/>
    </source>
</evidence>
<evidence type="ECO:0000256" key="1">
    <source>
        <dbReference type="ARBA" id="ARBA00022553"/>
    </source>
</evidence>
<evidence type="ECO:0000256" key="6">
    <source>
        <dbReference type="PROSITE-ProRule" id="PRU00169"/>
    </source>
</evidence>
<dbReference type="EMBL" id="CP010978">
    <property type="protein sequence ID" value="AJQ28983.1"/>
    <property type="molecule type" value="Genomic_DNA"/>
</dbReference>
<feature type="domain" description="Response regulatory" evidence="8">
    <location>
        <begin position="7"/>
        <end position="120"/>
    </location>
</feature>
<keyword evidence="3" id="KW-0805">Transcription regulation</keyword>
<keyword evidence="5" id="KW-0804">Transcription</keyword>
<feature type="domain" description="OmpR/PhoB-type" evidence="9">
    <location>
        <begin position="134"/>
        <end position="232"/>
    </location>
</feature>
<dbReference type="InterPro" id="IPR039420">
    <property type="entry name" value="WalR-like"/>
</dbReference>
<name>I9NKR9_9FIRM</name>
<evidence type="ECO:0000256" key="2">
    <source>
        <dbReference type="ARBA" id="ARBA00023012"/>
    </source>
</evidence>
<dbReference type="STRING" id="1192197.JBW_03646"/>
<organism evidence="10 11">
    <name type="scientific">Pelosinus fermentans JBW45</name>
    <dbReference type="NCBI Taxonomy" id="1192197"/>
    <lineage>
        <taxon>Bacteria</taxon>
        <taxon>Bacillati</taxon>
        <taxon>Bacillota</taxon>
        <taxon>Negativicutes</taxon>
        <taxon>Selenomonadales</taxon>
        <taxon>Sporomusaceae</taxon>
        <taxon>Pelosinus</taxon>
    </lineage>
</organism>
<evidence type="ECO:0000256" key="4">
    <source>
        <dbReference type="ARBA" id="ARBA00023125"/>
    </source>
</evidence>
<dbReference type="InterPro" id="IPR036388">
    <property type="entry name" value="WH-like_DNA-bd_sf"/>
</dbReference>
<dbReference type="GO" id="GO:0000156">
    <property type="term" value="F:phosphorelay response regulator activity"/>
    <property type="evidence" value="ECO:0007669"/>
    <property type="project" value="TreeGrafter"/>
</dbReference>
<dbReference type="InterPro" id="IPR001789">
    <property type="entry name" value="Sig_transdc_resp-reg_receiver"/>
</dbReference>
<dbReference type="PROSITE" id="PS50110">
    <property type="entry name" value="RESPONSE_REGULATORY"/>
    <property type="match status" value="1"/>
</dbReference>
<evidence type="ECO:0000259" key="9">
    <source>
        <dbReference type="PROSITE" id="PS51755"/>
    </source>
</evidence>
<dbReference type="PANTHER" id="PTHR48111:SF22">
    <property type="entry name" value="REGULATOR OF RPOS"/>
    <property type="match status" value="1"/>
</dbReference>
<protein>
    <submittedName>
        <fullName evidence="10">Two component transcriptional regulator, winged helix family</fullName>
    </submittedName>
</protein>
<dbReference type="OrthoDB" id="25887at2"/>
<keyword evidence="2" id="KW-0902">Two-component regulatory system</keyword>
<gene>
    <name evidence="10" type="ORF">JBW_03646</name>
</gene>
<dbReference type="Proteomes" id="UP000005361">
    <property type="component" value="Chromosome"/>
</dbReference>
<dbReference type="Pfam" id="PF00486">
    <property type="entry name" value="Trans_reg_C"/>
    <property type="match status" value="1"/>
</dbReference>
<dbReference type="SUPFAM" id="SSF52172">
    <property type="entry name" value="CheY-like"/>
    <property type="match status" value="1"/>
</dbReference>
<dbReference type="KEGG" id="pft:JBW_03646"/>
<evidence type="ECO:0000259" key="8">
    <source>
        <dbReference type="PROSITE" id="PS50110"/>
    </source>
</evidence>
<dbReference type="RefSeq" id="WP_007960593.1">
    <property type="nucleotide sequence ID" value="NZ_CP010978.1"/>
</dbReference>
<feature type="DNA-binding region" description="OmpR/PhoB-type" evidence="7">
    <location>
        <begin position="134"/>
        <end position="232"/>
    </location>
</feature>
<evidence type="ECO:0000256" key="3">
    <source>
        <dbReference type="ARBA" id="ARBA00023015"/>
    </source>
</evidence>
<dbReference type="SMART" id="SM00448">
    <property type="entry name" value="REC"/>
    <property type="match status" value="1"/>
</dbReference>
<dbReference type="GO" id="GO:0006355">
    <property type="term" value="P:regulation of DNA-templated transcription"/>
    <property type="evidence" value="ECO:0007669"/>
    <property type="project" value="InterPro"/>
</dbReference>
<dbReference type="CDD" id="cd17574">
    <property type="entry name" value="REC_OmpR"/>
    <property type="match status" value="1"/>
</dbReference>
<dbReference type="PANTHER" id="PTHR48111">
    <property type="entry name" value="REGULATOR OF RPOS"/>
    <property type="match status" value="1"/>
</dbReference>
<reference evidence="10 11" key="1">
    <citation type="journal article" date="2015" name="Genome Announc.">
        <title>Complete Genome Sequence of Pelosinus fermentans JBW45, a Member of a Remarkably Competitive Group of Negativicutes in the Firmicutes Phylum.</title>
        <authorList>
            <person name="De Leon K.B."/>
            <person name="Utturkar S.M."/>
            <person name="Camilleri L.B."/>
            <person name="Elias D.A."/>
            <person name="Arkin A.P."/>
            <person name="Fields M.W."/>
            <person name="Brown S.D."/>
            <person name="Wall J.D."/>
        </authorList>
    </citation>
    <scope>NUCLEOTIDE SEQUENCE [LARGE SCALE GENOMIC DNA]</scope>
    <source>
        <strain evidence="10 11">JBW45</strain>
    </source>
</reference>